<organism evidence="1">
    <name type="scientific">marine sediment metagenome</name>
    <dbReference type="NCBI Taxonomy" id="412755"/>
    <lineage>
        <taxon>unclassified sequences</taxon>
        <taxon>metagenomes</taxon>
        <taxon>ecological metagenomes</taxon>
    </lineage>
</organism>
<proteinExistence type="predicted"/>
<gene>
    <name evidence="1" type="ORF">LCGC14_0364980</name>
</gene>
<evidence type="ECO:0000313" key="1">
    <source>
        <dbReference type="EMBL" id="KKN77006.1"/>
    </source>
</evidence>
<dbReference type="AlphaFoldDB" id="A0A0F9VU65"/>
<protein>
    <submittedName>
        <fullName evidence="1">Uncharacterized protein</fullName>
    </submittedName>
</protein>
<dbReference type="EMBL" id="LAZR01000286">
    <property type="protein sequence ID" value="KKN77006.1"/>
    <property type="molecule type" value="Genomic_DNA"/>
</dbReference>
<name>A0A0F9VU65_9ZZZZ</name>
<comment type="caution">
    <text evidence="1">The sequence shown here is derived from an EMBL/GenBank/DDBJ whole genome shotgun (WGS) entry which is preliminary data.</text>
</comment>
<reference evidence="1" key="1">
    <citation type="journal article" date="2015" name="Nature">
        <title>Complex archaea that bridge the gap between prokaryotes and eukaryotes.</title>
        <authorList>
            <person name="Spang A."/>
            <person name="Saw J.H."/>
            <person name="Jorgensen S.L."/>
            <person name="Zaremba-Niedzwiedzka K."/>
            <person name="Martijn J."/>
            <person name="Lind A.E."/>
            <person name="van Eijk R."/>
            <person name="Schleper C."/>
            <person name="Guy L."/>
            <person name="Ettema T.J."/>
        </authorList>
    </citation>
    <scope>NUCLEOTIDE SEQUENCE</scope>
</reference>
<sequence>MKYIILFLISLSFAQVPSITHAFAQVPDSVIVNKIAGLKVIYSDNERIMAVNMEQREVNIAKQNKLLGKIEALEELLKEEEPIEEDD</sequence>
<accession>A0A0F9VU65</accession>